<proteinExistence type="predicted"/>
<name>N1WB26_9LEPT</name>
<dbReference type="STRING" id="1218598.LEP1GSC060_1649"/>
<protein>
    <submittedName>
        <fullName evidence="1">Uncharacterized protein</fullName>
    </submittedName>
</protein>
<dbReference type="Proteomes" id="UP000012313">
    <property type="component" value="Unassembled WGS sequence"/>
</dbReference>
<keyword evidence="2" id="KW-1185">Reference proteome</keyword>
<dbReference type="AlphaFoldDB" id="N1WB26"/>
<dbReference type="EMBL" id="AOHC02000052">
    <property type="protein sequence ID" value="EMY76150.1"/>
    <property type="molecule type" value="Genomic_DNA"/>
</dbReference>
<organism evidence="1 2">
    <name type="scientific">Leptospira weilii serovar Ranarum str. ICFT</name>
    <dbReference type="NCBI Taxonomy" id="1218598"/>
    <lineage>
        <taxon>Bacteria</taxon>
        <taxon>Pseudomonadati</taxon>
        <taxon>Spirochaetota</taxon>
        <taxon>Spirochaetia</taxon>
        <taxon>Leptospirales</taxon>
        <taxon>Leptospiraceae</taxon>
        <taxon>Leptospira</taxon>
    </lineage>
</organism>
<accession>N1WB26</accession>
<gene>
    <name evidence="1" type="ORF">LEP1GSC060_1649</name>
</gene>
<reference evidence="1" key="1">
    <citation type="submission" date="2013-03" db="EMBL/GenBank/DDBJ databases">
        <authorList>
            <person name="Harkins D.M."/>
            <person name="Durkin A.S."/>
            <person name="Brinkac L.M."/>
            <person name="Haft D.H."/>
            <person name="Selengut J.D."/>
            <person name="Sanka R."/>
            <person name="DePew J."/>
            <person name="Purushe J."/>
            <person name="Hartskeerl R.A."/>
            <person name="Ahmed A."/>
            <person name="van der Linden H."/>
            <person name="Goris M.G.A."/>
            <person name="Vinetz J.M."/>
            <person name="Sutton G.G."/>
            <person name="Nierman W.C."/>
            <person name="Fouts D.E."/>
        </authorList>
    </citation>
    <scope>NUCLEOTIDE SEQUENCE [LARGE SCALE GENOMIC DNA]</scope>
    <source>
        <strain evidence="1">ICFT</strain>
    </source>
</reference>
<sequence>MALPRAGPISRSEIEFFNFSSNQQIDGALKAKFFRHSNLLIPLQLLSH</sequence>
<comment type="caution">
    <text evidence="1">The sequence shown here is derived from an EMBL/GenBank/DDBJ whole genome shotgun (WGS) entry which is preliminary data.</text>
</comment>
<evidence type="ECO:0000313" key="2">
    <source>
        <dbReference type="Proteomes" id="UP000012313"/>
    </source>
</evidence>
<evidence type="ECO:0000313" key="1">
    <source>
        <dbReference type="EMBL" id="EMY76150.1"/>
    </source>
</evidence>